<name>A0A368R6W7_SETIT</name>
<gene>
    <name evidence="18" type="ORF">SETIT_5G205600v2</name>
</gene>
<evidence type="ECO:0000256" key="8">
    <source>
        <dbReference type="ARBA" id="ARBA00022777"/>
    </source>
</evidence>
<dbReference type="OrthoDB" id="645854at2759"/>
<dbReference type="FunFam" id="3.30.200.20:FF:000162">
    <property type="entry name" value="Adenine nucleotide alpha hydrolase-like domain kinase"/>
    <property type="match status" value="1"/>
</dbReference>
<evidence type="ECO:0000256" key="7">
    <source>
        <dbReference type="ARBA" id="ARBA00022741"/>
    </source>
</evidence>
<evidence type="ECO:0000256" key="13">
    <source>
        <dbReference type="PROSITE-ProRule" id="PRU10141"/>
    </source>
</evidence>
<reference evidence="18" key="1">
    <citation type="journal article" date="2012" name="Nat. Biotechnol.">
        <title>Reference genome sequence of the model plant Setaria.</title>
        <authorList>
            <person name="Bennetzen J.L."/>
            <person name="Schmutz J."/>
            <person name="Wang H."/>
            <person name="Percifield R."/>
            <person name="Hawkins J."/>
            <person name="Pontaroli A.C."/>
            <person name="Estep M."/>
            <person name="Feng L."/>
            <person name="Vaughn J.N."/>
            <person name="Grimwood J."/>
            <person name="Jenkins J."/>
            <person name="Barry K."/>
            <person name="Lindquist E."/>
            <person name="Hellsten U."/>
            <person name="Deshpande S."/>
            <person name="Wang X."/>
            <person name="Wu X."/>
            <person name="Mitros T."/>
            <person name="Triplett J."/>
            <person name="Yang X."/>
            <person name="Ye C.Y."/>
            <person name="Mauro-Herrera M."/>
            <person name="Wang L."/>
            <person name="Li P."/>
            <person name="Sharma M."/>
            <person name="Sharma R."/>
            <person name="Ronald P.C."/>
            <person name="Panaud O."/>
            <person name="Kellogg E.A."/>
            <person name="Brutnell T.P."/>
            <person name="Doust A.N."/>
            <person name="Tuskan G.A."/>
            <person name="Rokhsar D."/>
            <person name="Devos K.M."/>
        </authorList>
    </citation>
    <scope>NUCLEOTIDE SEQUENCE [LARGE SCALE GENOMIC DNA]</scope>
    <source>
        <strain evidence="18">Yugu1</strain>
    </source>
</reference>
<dbReference type="Pfam" id="PF00069">
    <property type="entry name" value="Pkinase"/>
    <property type="match status" value="1"/>
</dbReference>
<keyword evidence="7 13" id="KW-0547">Nucleotide-binding</keyword>
<evidence type="ECO:0000256" key="15">
    <source>
        <dbReference type="SAM" id="SignalP"/>
    </source>
</evidence>
<dbReference type="GO" id="GO:0004674">
    <property type="term" value="F:protein serine/threonine kinase activity"/>
    <property type="evidence" value="ECO:0007669"/>
    <property type="project" value="UniProtKB-KW"/>
</dbReference>
<keyword evidence="5 15" id="KW-0732">Signal</keyword>
<feature type="domain" description="Protein kinase" evidence="16">
    <location>
        <begin position="513"/>
        <end position="795"/>
    </location>
</feature>
<evidence type="ECO:0000256" key="5">
    <source>
        <dbReference type="ARBA" id="ARBA00022729"/>
    </source>
</evidence>
<evidence type="ECO:0000256" key="9">
    <source>
        <dbReference type="ARBA" id="ARBA00022840"/>
    </source>
</evidence>
<accession>A0A368R6W7</accession>
<dbReference type="PROSITE" id="PS00107">
    <property type="entry name" value="PROTEIN_KINASE_ATP"/>
    <property type="match status" value="1"/>
</dbReference>
<reference evidence="18" key="2">
    <citation type="submission" date="2015-07" db="EMBL/GenBank/DDBJ databases">
        <authorList>
            <person name="Noorani M."/>
        </authorList>
    </citation>
    <scope>NUCLEOTIDE SEQUENCE</scope>
    <source>
        <strain evidence="18">Yugu1</strain>
    </source>
</reference>
<dbReference type="CDD" id="cd23509">
    <property type="entry name" value="Gnk2-like"/>
    <property type="match status" value="2"/>
</dbReference>
<dbReference type="InterPro" id="IPR008271">
    <property type="entry name" value="Ser/Thr_kinase_AS"/>
</dbReference>
<evidence type="ECO:0000256" key="6">
    <source>
        <dbReference type="ARBA" id="ARBA00022737"/>
    </source>
</evidence>
<feature type="transmembrane region" description="Helical" evidence="14">
    <location>
        <begin position="449"/>
        <end position="471"/>
    </location>
</feature>
<evidence type="ECO:0000256" key="1">
    <source>
        <dbReference type="ARBA" id="ARBA00004167"/>
    </source>
</evidence>
<evidence type="ECO:0008006" key="19">
    <source>
        <dbReference type="Google" id="ProtNLM"/>
    </source>
</evidence>
<dbReference type="PROSITE" id="PS00108">
    <property type="entry name" value="PROTEIN_KINASE_ST"/>
    <property type="match status" value="1"/>
</dbReference>
<keyword evidence="3" id="KW-0808">Transferase</keyword>
<dbReference type="SUPFAM" id="SSF56112">
    <property type="entry name" value="Protein kinase-like (PK-like)"/>
    <property type="match status" value="1"/>
</dbReference>
<keyword evidence="4 14" id="KW-0812">Transmembrane</keyword>
<dbReference type="GO" id="GO:0005524">
    <property type="term" value="F:ATP binding"/>
    <property type="evidence" value="ECO:0007669"/>
    <property type="project" value="UniProtKB-UniRule"/>
</dbReference>
<dbReference type="Gene3D" id="3.30.200.20">
    <property type="entry name" value="Phosphorylase Kinase, domain 1"/>
    <property type="match status" value="1"/>
</dbReference>
<dbReference type="PANTHER" id="PTHR27002:SF1058">
    <property type="entry name" value="OS01G0568800 PROTEIN"/>
    <property type="match status" value="1"/>
</dbReference>
<evidence type="ECO:0000256" key="10">
    <source>
        <dbReference type="ARBA" id="ARBA00022989"/>
    </source>
</evidence>
<keyword evidence="10 14" id="KW-1133">Transmembrane helix</keyword>
<dbReference type="InterPro" id="IPR002902">
    <property type="entry name" value="GNK2"/>
</dbReference>
<dbReference type="InterPro" id="IPR017441">
    <property type="entry name" value="Protein_kinase_ATP_BS"/>
</dbReference>
<evidence type="ECO:0000256" key="11">
    <source>
        <dbReference type="ARBA" id="ARBA00023136"/>
    </source>
</evidence>
<evidence type="ECO:0000313" key="18">
    <source>
        <dbReference type="EMBL" id="RCV25946.1"/>
    </source>
</evidence>
<feature type="domain" description="Gnk2-homologous" evidence="17">
    <location>
        <begin position="314"/>
        <end position="427"/>
    </location>
</feature>
<evidence type="ECO:0000256" key="4">
    <source>
        <dbReference type="ARBA" id="ARBA00022692"/>
    </source>
</evidence>
<dbReference type="SMART" id="SM00220">
    <property type="entry name" value="S_TKc"/>
    <property type="match status" value="1"/>
</dbReference>
<feature type="signal peptide" evidence="15">
    <location>
        <begin position="1"/>
        <end position="23"/>
    </location>
</feature>
<keyword evidence="2" id="KW-0723">Serine/threonine-protein kinase</keyword>
<evidence type="ECO:0000256" key="3">
    <source>
        <dbReference type="ARBA" id="ARBA00022679"/>
    </source>
</evidence>
<feature type="transmembrane region" description="Helical" evidence="14">
    <location>
        <begin position="82"/>
        <end position="108"/>
    </location>
</feature>
<evidence type="ECO:0000259" key="16">
    <source>
        <dbReference type="PROSITE" id="PS50011"/>
    </source>
</evidence>
<feature type="binding site" evidence="13">
    <location>
        <position position="541"/>
    </location>
    <ligand>
        <name>ATP</name>
        <dbReference type="ChEBI" id="CHEBI:30616"/>
    </ligand>
</feature>
<proteinExistence type="predicted"/>
<keyword evidence="8" id="KW-0418">Kinase</keyword>
<keyword evidence="6" id="KW-0677">Repeat</keyword>
<keyword evidence="11 14" id="KW-0472">Membrane</keyword>
<feature type="domain" description="Gnk2-homologous" evidence="17">
    <location>
        <begin position="198"/>
        <end position="302"/>
    </location>
</feature>
<evidence type="ECO:0000256" key="12">
    <source>
        <dbReference type="ARBA" id="ARBA00023180"/>
    </source>
</evidence>
<dbReference type="AlphaFoldDB" id="A0A368R6W7"/>
<dbReference type="PROSITE" id="PS50011">
    <property type="entry name" value="PROTEIN_KINASE_DOM"/>
    <property type="match status" value="1"/>
</dbReference>
<feature type="chain" id="PRO_5016875698" description="Protein kinase domain-containing protein" evidence="15">
    <location>
        <begin position="24"/>
        <end position="836"/>
    </location>
</feature>
<sequence length="836" mass="94197">MRIQSLLVFLTAVLLSSSTPTAGNDDDGVTAEVNLLCYSCRGDCGRVGGRILGPRCNLRYEKELIFRENYGTLQIDLPKGKILSTVAIALITGSIVFILCLVLTGGVIQRIRGGKLQRELGDWHNEVTRTIVSRFSLCQSPIFRVTKANFQEDNRLGHGSFSLVSRPTLLLVIVTALPLSTTAVASECDRLEEMTTRVNPLYYDCGCSKYNRSDSYHNDLGILAGKLRSNISASDSNFFAFANVGSVYGFVLCRGDYKGPQCANSLNQTIQDAVLNPFICPFYKDVTIYSDQHMLSFSGDQYLIYKDDRPAWVASNMNYVKNGTATSDGVSYGERVEELLNGTADYAAFNSSDLYATGESWFGEGGVSMVYGLVQCRPDLKRELCRQCLAELISSIPKQFTTNSGDHRVGGRILGVRCNLRFEKDLFFKETNETSKLHMPKSRLSKVNITLITIAGFVILVLCLNLIGGIIQRIRDRKLQRELGDWHNEVTREIDSRFSLYHFPVVRDATGNFSEENKLGRGSFGFVYRGILPDGVEIAVKRLDASSWQGSSEFLNEIKLIVKLQHANLVRLLGCCLQHSEMILVYEYMPNRSLDYVFSDPASRDSLNWSNRLRVIDGIAQGLVYLHNFSEPQKFIIHRDMKLSNILLDSEMNPKISDFGIARIYDLGPVEPEPTDVVGTRGYMAPEYMRERMLSVKYDVFSFGVLLLEIISGRRVNAAVFTEYGRSDHLLTHAWYIWHYERYNQLVDPSLRGVYQMLELRRRIQIALLCVQENPDHRPHMREVTTMLSNNDVSLPVPQPPAYFNVQLGDAEASASNNSTVFYTTRSQQGAIELFR</sequence>
<protein>
    <recommendedName>
        <fullName evidence="19">Protein kinase domain-containing protein</fullName>
    </recommendedName>
</protein>
<dbReference type="InterPro" id="IPR000719">
    <property type="entry name" value="Prot_kinase_dom"/>
</dbReference>
<organism evidence="18">
    <name type="scientific">Setaria italica</name>
    <name type="common">Foxtail millet</name>
    <name type="synonym">Panicum italicum</name>
    <dbReference type="NCBI Taxonomy" id="4555"/>
    <lineage>
        <taxon>Eukaryota</taxon>
        <taxon>Viridiplantae</taxon>
        <taxon>Streptophyta</taxon>
        <taxon>Embryophyta</taxon>
        <taxon>Tracheophyta</taxon>
        <taxon>Spermatophyta</taxon>
        <taxon>Magnoliopsida</taxon>
        <taxon>Liliopsida</taxon>
        <taxon>Poales</taxon>
        <taxon>Poaceae</taxon>
        <taxon>PACMAD clade</taxon>
        <taxon>Panicoideae</taxon>
        <taxon>Panicodae</taxon>
        <taxon>Paniceae</taxon>
        <taxon>Cenchrinae</taxon>
        <taxon>Setaria</taxon>
    </lineage>
</organism>
<dbReference type="Pfam" id="PF01657">
    <property type="entry name" value="Stress-antifung"/>
    <property type="match status" value="2"/>
</dbReference>
<dbReference type="CDD" id="cd14066">
    <property type="entry name" value="STKc_IRAK"/>
    <property type="match status" value="1"/>
</dbReference>
<dbReference type="Gene3D" id="3.30.430.20">
    <property type="entry name" value="Gnk2 domain, C-X8-C-X2-C motif"/>
    <property type="match status" value="2"/>
</dbReference>
<evidence type="ECO:0000256" key="2">
    <source>
        <dbReference type="ARBA" id="ARBA00022527"/>
    </source>
</evidence>
<dbReference type="InterPro" id="IPR038408">
    <property type="entry name" value="GNK2_sf"/>
</dbReference>
<dbReference type="PANTHER" id="PTHR27002">
    <property type="entry name" value="RECEPTOR-LIKE SERINE/THREONINE-PROTEIN KINASE SD1-8"/>
    <property type="match status" value="1"/>
</dbReference>
<dbReference type="PROSITE" id="PS51473">
    <property type="entry name" value="GNK2"/>
    <property type="match status" value="2"/>
</dbReference>
<keyword evidence="9 13" id="KW-0067">ATP-binding</keyword>
<comment type="subcellular location">
    <subcellularLocation>
        <location evidence="1">Membrane</location>
        <topology evidence="1">Single-pass membrane protein</topology>
    </subcellularLocation>
</comment>
<dbReference type="FunFam" id="1.10.510.10:FF:000384">
    <property type="entry name" value="G-type lectin S-receptor-like serine/threonine-protein kinase"/>
    <property type="match status" value="1"/>
</dbReference>
<dbReference type="Gene3D" id="1.10.510.10">
    <property type="entry name" value="Transferase(Phosphotransferase) domain 1"/>
    <property type="match status" value="1"/>
</dbReference>
<dbReference type="GO" id="GO:0016020">
    <property type="term" value="C:membrane"/>
    <property type="evidence" value="ECO:0007669"/>
    <property type="project" value="UniProtKB-SubCell"/>
</dbReference>
<dbReference type="InterPro" id="IPR011009">
    <property type="entry name" value="Kinase-like_dom_sf"/>
</dbReference>
<evidence type="ECO:0000259" key="17">
    <source>
        <dbReference type="PROSITE" id="PS51473"/>
    </source>
</evidence>
<dbReference type="EMBL" id="CM003532">
    <property type="protein sequence ID" value="RCV25946.1"/>
    <property type="molecule type" value="Genomic_DNA"/>
</dbReference>
<keyword evidence="12" id="KW-0325">Glycoprotein</keyword>
<evidence type="ECO:0000256" key="14">
    <source>
        <dbReference type="SAM" id="Phobius"/>
    </source>
</evidence>